<dbReference type="InterPro" id="IPR002192">
    <property type="entry name" value="PPDK_AMP/ATP-bd"/>
</dbReference>
<proteinExistence type="predicted"/>
<keyword evidence="2" id="KW-0808">Transferase</keyword>
<feature type="domain" description="Pyruvate phosphate dikinase AMP/ATP-binding" evidence="1">
    <location>
        <begin position="17"/>
        <end position="214"/>
    </location>
</feature>
<dbReference type="AlphaFoldDB" id="A0A5J5GKC0"/>
<dbReference type="RefSeq" id="WP_150445397.1">
    <property type="nucleotide sequence ID" value="NZ_VYQE01000003.1"/>
</dbReference>
<accession>A0A5J5GKC0</accession>
<gene>
    <name evidence="2" type="ORF">F3S47_11445</name>
</gene>
<keyword evidence="2" id="KW-0670">Pyruvate</keyword>
<organism evidence="2 3">
    <name type="scientific">Histidinibacterium aquaticum</name>
    <dbReference type="NCBI Taxonomy" id="2613962"/>
    <lineage>
        <taxon>Bacteria</taxon>
        <taxon>Pseudomonadati</taxon>
        <taxon>Pseudomonadota</taxon>
        <taxon>Alphaproteobacteria</taxon>
        <taxon>Rhodobacterales</taxon>
        <taxon>Paracoccaceae</taxon>
        <taxon>Histidinibacterium</taxon>
    </lineage>
</organism>
<comment type="caution">
    <text evidence="2">The sequence shown here is derived from an EMBL/GenBank/DDBJ whole genome shotgun (WGS) entry which is preliminary data.</text>
</comment>
<evidence type="ECO:0000259" key="1">
    <source>
        <dbReference type="Pfam" id="PF01326"/>
    </source>
</evidence>
<name>A0A5J5GKC0_9RHOB</name>
<reference evidence="2 3" key="1">
    <citation type="submission" date="2019-09" db="EMBL/GenBank/DDBJ databases">
        <authorList>
            <person name="Park J.-S."/>
            <person name="Choi H.-J."/>
        </authorList>
    </citation>
    <scope>NUCLEOTIDE SEQUENCE [LARGE SCALE GENOMIC DNA]</scope>
    <source>
        <strain evidence="2 3">176SS1-4</strain>
    </source>
</reference>
<dbReference type="PANTHER" id="PTHR43615:SF1">
    <property type="entry name" value="PPDK_N DOMAIN-CONTAINING PROTEIN"/>
    <property type="match status" value="1"/>
</dbReference>
<keyword evidence="3" id="KW-1185">Reference proteome</keyword>
<sequence>MSDPVLWFSAPDASRVELSGGKGASLAAMTAGGFPVPPGFVLHSGVMTAGLDKEKLLSLARAADHDGAMAYIREAAKVPAEALTAYDELGGMVAVRSSAAAEDGEAASYAGQQETFLELTGRDAVEHAIVECWASFFTERALFYRQKMGSLDDLRMAVVVQKMIPAEKAGVMFTVHPVTRRRDRMMIEAVLGLGEQVVSGEVTPAQYVVDKRGRVKKETVPGDPVLTEEEVATLGGLGQKLANHYGSPQDVEWAIVGADVYLLQSRPITTL</sequence>
<dbReference type="InterPro" id="IPR013815">
    <property type="entry name" value="ATP_grasp_subdomain_1"/>
</dbReference>
<dbReference type="InterPro" id="IPR051549">
    <property type="entry name" value="PEP_Utilizing_Enz"/>
</dbReference>
<dbReference type="SUPFAM" id="SSF56059">
    <property type="entry name" value="Glutathione synthetase ATP-binding domain-like"/>
    <property type="match status" value="1"/>
</dbReference>
<evidence type="ECO:0000313" key="2">
    <source>
        <dbReference type="EMBL" id="KAA9008113.1"/>
    </source>
</evidence>
<dbReference type="PANTHER" id="PTHR43615">
    <property type="entry name" value="PHOSPHOENOLPYRUVATE SYNTHASE-RELATED"/>
    <property type="match status" value="1"/>
</dbReference>
<dbReference type="EMBL" id="VYQE01000003">
    <property type="protein sequence ID" value="KAA9008113.1"/>
    <property type="molecule type" value="Genomic_DNA"/>
</dbReference>
<keyword evidence="2" id="KW-0418">Kinase</keyword>
<dbReference type="GO" id="GO:0005524">
    <property type="term" value="F:ATP binding"/>
    <property type="evidence" value="ECO:0007669"/>
    <property type="project" value="InterPro"/>
</dbReference>
<dbReference type="Proteomes" id="UP000326554">
    <property type="component" value="Unassembled WGS sequence"/>
</dbReference>
<dbReference type="Gene3D" id="3.30.470.20">
    <property type="entry name" value="ATP-grasp fold, B domain"/>
    <property type="match status" value="2"/>
</dbReference>
<feature type="domain" description="Pyruvate phosphate dikinase AMP/ATP-binding" evidence="1">
    <location>
        <begin position="215"/>
        <end position="270"/>
    </location>
</feature>
<evidence type="ECO:0000313" key="3">
    <source>
        <dbReference type="Proteomes" id="UP000326554"/>
    </source>
</evidence>
<dbReference type="Pfam" id="PF01326">
    <property type="entry name" value="PPDK_N"/>
    <property type="match status" value="2"/>
</dbReference>
<dbReference type="GO" id="GO:0016301">
    <property type="term" value="F:kinase activity"/>
    <property type="evidence" value="ECO:0007669"/>
    <property type="project" value="UniProtKB-KW"/>
</dbReference>
<protein>
    <submittedName>
        <fullName evidence="2">Pyruvate, water dikinase</fullName>
    </submittedName>
</protein>
<dbReference type="Gene3D" id="3.30.1490.20">
    <property type="entry name" value="ATP-grasp fold, A domain"/>
    <property type="match status" value="1"/>
</dbReference>